<dbReference type="OrthoDB" id="197007at2"/>
<dbReference type="InterPro" id="IPR003715">
    <property type="entry name" value="Poly_export_N"/>
</dbReference>
<evidence type="ECO:0000256" key="1">
    <source>
        <dbReference type="ARBA" id="ARBA00022729"/>
    </source>
</evidence>
<dbReference type="Gene3D" id="3.30.1950.10">
    <property type="entry name" value="wza like domain"/>
    <property type="match status" value="1"/>
</dbReference>
<gene>
    <name evidence="5" type="ORF">SAMN05421759_1254</name>
</gene>
<feature type="signal peptide" evidence="2">
    <location>
        <begin position="1"/>
        <end position="22"/>
    </location>
</feature>
<organism evidence="5 6">
    <name type="scientific">Roseivivax lentus</name>
    <dbReference type="NCBI Taxonomy" id="633194"/>
    <lineage>
        <taxon>Bacteria</taxon>
        <taxon>Pseudomonadati</taxon>
        <taxon>Pseudomonadota</taxon>
        <taxon>Alphaproteobacteria</taxon>
        <taxon>Rhodobacterales</taxon>
        <taxon>Roseobacteraceae</taxon>
        <taxon>Roseivivax</taxon>
    </lineage>
</organism>
<protein>
    <submittedName>
        <fullName evidence="5">Polysaccharide export outer membrane protein</fullName>
    </submittedName>
</protein>
<dbReference type="InterPro" id="IPR019554">
    <property type="entry name" value="Soluble_ligand-bd"/>
</dbReference>
<dbReference type="EMBL" id="FTOQ01000025">
    <property type="protein sequence ID" value="SIT16909.1"/>
    <property type="molecule type" value="Genomic_DNA"/>
</dbReference>
<dbReference type="InterPro" id="IPR049712">
    <property type="entry name" value="Poly_export"/>
</dbReference>
<dbReference type="Proteomes" id="UP000186684">
    <property type="component" value="Unassembled WGS sequence"/>
</dbReference>
<evidence type="ECO:0000256" key="2">
    <source>
        <dbReference type="SAM" id="SignalP"/>
    </source>
</evidence>
<dbReference type="AlphaFoldDB" id="A0A1N7Q2K6"/>
<proteinExistence type="predicted"/>
<keyword evidence="6" id="KW-1185">Reference proteome</keyword>
<dbReference type="PANTHER" id="PTHR33619">
    <property type="entry name" value="POLYSACCHARIDE EXPORT PROTEIN GFCE-RELATED"/>
    <property type="match status" value="1"/>
</dbReference>
<feature type="domain" description="Polysaccharide export protein N-terminal" evidence="3">
    <location>
        <begin position="21"/>
        <end position="96"/>
    </location>
</feature>
<dbReference type="Gene3D" id="3.10.560.10">
    <property type="entry name" value="Outer membrane lipoprotein wza domain like"/>
    <property type="match status" value="1"/>
</dbReference>
<name>A0A1N7Q2K6_9RHOB</name>
<dbReference type="STRING" id="633194.SAMN05421759_1254"/>
<accession>A0A1N7Q2K6</accession>
<keyword evidence="1 2" id="KW-0732">Signal</keyword>
<evidence type="ECO:0000313" key="6">
    <source>
        <dbReference type="Proteomes" id="UP000186684"/>
    </source>
</evidence>
<dbReference type="PANTHER" id="PTHR33619:SF3">
    <property type="entry name" value="POLYSACCHARIDE EXPORT PROTEIN GFCE-RELATED"/>
    <property type="match status" value="1"/>
</dbReference>
<evidence type="ECO:0000259" key="3">
    <source>
        <dbReference type="Pfam" id="PF02563"/>
    </source>
</evidence>
<evidence type="ECO:0000313" key="5">
    <source>
        <dbReference type="EMBL" id="SIT16909.1"/>
    </source>
</evidence>
<feature type="chain" id="PRO_5012094351" evidence="2">
    <location>
        <begin position="23"/>
        <end position="207"/>
    </location>
</feature>
<sequence>MQALYKATLVFVILTFAGLASAQSAYRISPGDTLQVEVIEDPSLNRNVVVLPDGRFSFPTAGSIMAAGRTVEQVTAAIAVAIEDNFASPPNVYVGVQPAPPRPLPPVTVEPREEPVIAVFLLGEVKTGGRIEMVPGTTFLQALAQAGGLTPFAATKRVQLRRTDASTGQQKVYTVNFHALSRGAALSRDIRLLDGDVILVPERRLFE</sequence>
<evidence type="ECO:0000259" key="4">
    <source>
        <dbReference type="Pfam" id="PF10531"/>
    </source>
</evidence>
<dbReference type="RefSeq" id="WP_076451127.1">
    <property type="nucleotide sequence ID" value="NZ_FTOQ01000025.1"/>
</dbReference>
<dbReference type="Pfam" id="PF10531">
    <property type="entry name" value="SLBB"/>
    <property type="match status" value="1"/>
</dbReference>
<feature type="domain" description="Soluble ligand binding" evidence="4">
    <location>
        <begin position="119"/>
        <end position="168"/>
    </location>
</feature>
<reference evidence="6" key="1">
    <citation type="submission" date="2017-01" db="EMBL/GenBank/DDBJ databases">
        <authorList>
            <person name="Varghese N."/>
            <person name="Submissions S."/>
        </authorList>
    </citation>
    <scope>NUCLEOTIDE SEQUENCE [LARGE SCALE GENOMIC DNA]</scope>
    <source>
        <strain evidence="6">DSM 29430</strain>
    </source>
</reference>
<dbReference type="GO" id="GO:0015159">
    <property type="term" value="F:polysaccharide transmembrane transporter activity"/>
    <property type="evidence" value="ECO:0007669"/>
    <property type="project" value="InterPro"/>
</dbReference>
<dbReference type="Pfam" id="PF02563">
    <property type="entry name" value="Poly_export"/>
    <property type="match status" value="1"/>
</dbReference>